<dbReference type="KEGG" id="hjo:AY555_10885"/>
<organism evidence="1 2">
    <name type="scientific">Haematospirillum jordaniae</name>
    <dbReference type="NCBI Taxonomy" id="1549855"/>
    <lineage>
        <taxon>Bacteria</taxon>
        <taxon>Pseudomonadati</taxon>
        <taxon>Pseudomonadota</taxon>
        <taxon>Alphaproteobacteria</taxon>
        <taxon>Rhodospirillales</taxon>
        <taxon>Novispirillaceae</taxon>
        <taxon>Haematospirillum</taxon>
    </lineage>
</organism>
<protein>
    <submittedName>
        <fullName evidence="1">Uncharacterized protein</fullName>
    </submittedName>
</protein>
<keyword evidence="1" id="KW-0614">Plasmid</keyword>
<evidence type="ECO:0000313" key="2">
    <source>
        <dbReference type="Proteomes" id="UP000076066"/>
    </source>
</evidence>
<dbReference type="Proteomes" id="UP000076066">
    <property type="component" value="Plasmid unnamed 2"/>
</dbReference>
<gene>
    <name evidence="1" type="ORF">AY555_10885</name>
</gene>
<geneLocation type="plasmid" evidence="1 2">
    <name>unnamed 2</name>
</geneLocation>
<sequence length="84" mass="9312">MPTVALLSMHREDLSNLCIFLPFPACLDDCHSTPPERLWIRQTSGLKNARPLPERVGTTGWEALSARHPVGFLTLALSTARPCE</sequence>
<evidence type="ECO:0000313" key="1">
    <source>
        <dbReference type="EMBL" id="AMW35868.1"/>
    </source>
</evidence>
<keyword evidence="2" id="KW-1185">Reference proteome</keyword>
<dbReference type="EMBL" id="CP014527">
    <property type="protein sequence ID" value="AMW35868.1"/>
    <property type="molecule type" value="Genomic_DNA"/>
</dbReference>
<name>A0A145VR31_9PROT</name>
<proteinExistence type="predicted"/>
<reference evidence="1 2" key="1">
    <citation type="submission" date="2016-02" db="EMBL/GenBank/DDBJ databases">
        <title>Complete Genome of H5569, the type strain of the newly described species Haematospirillium jordaniae.</title>
        <authorList>
            <person name="Nicholson A.C."/>
            <person name="Humrighouse B.W."/>
            <person name="Loparov V."/>
            <person name="McQuiston J.R."/>
        </authorList>
    </citation>
    <scope>NUCLEOTIDE SEQUENCE [LARGE SCALE GENOMIC DNA]</scope>
    <source>
        <strain evidence="1 2">H5569</strain>
        <plasmid evidence="2">Plasmid unnamed 2</plasmid>
    </source>
</reference>
<accession>A0A145VR31</accession>
<dbReference type="AlphaFoldDB" id="A0A145VR31"/>